<dbReference type="Pfam" id="PF13803">
    <property type="entry name" value="DUF4184"/>
    <property type="match status" value="1"/>
</dbReference>
<keyword evidence="1" id="KW-1133">Transmembrane helix</keyword>
<feature type="transmembrane region" description="Helical" evidence="1">
    <location>
        <begin position="56"/>
        <end position="83"/>
    </location>
</feature>
<evidence type="ECO:0000313" key="2">
    <source>
        <dbReference type="EMBL" id="MCP2166434.1"/>
    </source>
</evidence>
<dbReference type="RefSeq" id="WP_253772303.1">
    <property type="nucleotide sequence ID" value="NZ_JAMTCK010000007.1"/>
</dbReference>
<gene>
    <name evidence="2" type="ORF">LX83_003302</name>
</gene>
<feature type="transmembrane region" description="Helical" evidence="1">
    <location>
        <begin position="228"/>
        <end position="252"/>
    </location>
</feature>
<feature type="transmembrane region" description="Helical" evidence="1">
    <location>
        <begin position="104"/>
        <end position="127"/>
    </location>
</feature>
<feature type="transmembrane region" description="Helical" evidence="1">
    <location>
        <begin position="157"/>
        <end position="178"/>
    </location>
</feature>
<evidence type="ECO:0000256" key="1">
    <source>
        <dbReference type="SAM" id="Phobius"/>
    </source>
</evidence>
<keyword evidence="1" id="KW-0472">Membrane</keyword>
<feature type="transmembrane region" description="Helical" evidence="1">
    <location>
        <begin position="199"/>
        <end position="216"/>
    </location>
</feature>
<dbReference type="InterPro" id="IPR025238">
    <property type="entry name" value="DUF4184"/>
</dbReference>
<feature type="transmembrane region" description="Helical" evidence="1">
    <location>
        <begin position="17"/>
        <end position="36"/>
    </location>
</feature>
<dbReference type="AlphaFoldDB" id="A0AAE3GFJ2"/>
<keyword evidence="3" id="KW-1185">Reference proteome</keyword>
<dbReference type="EMBL" id="JAMTCK010000007">
    <property type="protein sequence ID" value="MCP2166434.1"/>
    <property type="molecule type" value="Genomic_DNA"/>
</dbReference>
<proteinExistence type="predicted"/>
<dbReference type="Proteomes" id="UP001206128">
    <property type="component" value="Unassembled WGS sequence"/>
</dbReference>
<organism evidence="2 3">
    <name type="scientific">Goodfellowiella coeruleoviolacea</name>
    <dbReference type="NCBI Taxonomy" id="334858"/>
    <lineage>
        <taxon>Bacteria</taxon>
        <taxon>Bacillati</taxon>
        <taxon>Actinomycetota</taxon>
        <taxon>Actinomycetes</taxon>
        <taxon>Pseudonocardiales</taxon>
        <taxon>Pseudonocardiaceae</taxon>
        <taxon>Goodfellowiella</taxon>
    </lineage>
</organism>
<evidence type="ECO:0008006" key="4">
    <source>
        <dbReference type="Google" id="ProtNLM"/>
    </source>
</evidence>
<keyword evidence="1" id="KW-0812">Transmembrane</keyword>
<name>A0AAE3GFJ2_9PSEU</name>
<protein>
    <recommendedName>
        <fullName evidence="4">DUF4184 family protein</fullName>
    </recommendedName>
</protein>
<comment type="caution">
    <text evidence="2">The sequence shown here is derived from an EMBL/GenBank/DDBJ whole genome shotgun (WGS) entry which is preliminary data.</text>
</comment>
<sequence>MPFTFAHPAAVLPLRRVLWFPGLVAGSVAPDIAYYLPLPGGPDTTHSVVGLVGADLLLGALLVVLGRLVLAPLLALAPAGWGARTAPPGRFTRIGWRSQAGASATPRLGWLVGAGSVVVGAATHAVWDAFTQTHGAAVRHWPLLRVSVVGPHRLYNVIGYVSSLGGLLVLAAVAVAWYRRAPREHGESWRRLSGAVRGWALGAVAVGAAAGAGLGLTDPVSQVSAYDWVRQLLLGGVRGAGLAVALHVLAWYATKIGLTPTATPGTSGADEIANLSARSDA</sequence>
<accession>A0AAE3GFJ2</accession>
<reference evidence="2" key="1">
    <citation type="submission" date="2022-06" db="EMBL/GenBank/DDBJ databases">
        <title>Genomic Encyclopedia of Archaeal and Bacterial Type Strains, Phase II (KMG-II): from individual species to whole genera.</title>
        <authorList>
            <person name="Goeker M."/>
        </authorList>
    </citation>
    <scope>NUCLEOTIDE SEQUENCE</scope>
    <source>
        <strain evidence="2">DSM 43935</strain>
    </source>
</reference>
<evidence type="ECO:0000313" key="3">
    <source>
        <dbReference type="Proteomes" id="UP001206128"/>
    </source>
</evidence>